<dbReference type="Gene3D" id="4.10.1000.10">
    <property type="entry name" value="Zinc finger, CCCH-type"/>
    <property type="match status" value="1"/>
</dbReference>
<dbReference type="GO" id="GO:0003729">
    <property type="term" value="F:mRNA binding"/>
    <property type="evidence" value="ECO:0007669"/>
    <property type="project" value="UniProtKB-ARBA"/>
</dbReference>
<feature type="domain" description="C3H1-type" evidence="6">
    <location>
        <begin position="21"/>
        <end position="49"/>
    </location>
</feature>
<dbReference type="AlphaFoldDB" id="F2CYI1"/>
<keyword evidence="2 5" id="KW-0863">Zinc-finger</keyword>
<evidence type="ECO:0000256" key="4">
    <source>
        <dbReference type="ARBA" id="ARBA00023125"/>
    </source>
</evidence>
<dbReference type="PANTHER" id="PTHR12506:SF46">
    <property type="entry name" value="ZINC FINGER CCCH DOMAIN-CONTAINING PROTEIN 12"/>
    <property type="match status" value="1"/>
</dbReference>
<dbReference type="EMBL" id="AK356686">
    <property type="protein sequence ID" value="BAJ87902.1"/>
    <property type="molecule type" value="mRNA"/>
</dbReference>
<accession>F2CYI1</accession>
<dbReference type="GO" id="GO:0008270">
    <property type="term" value="F:zinc ion binding"/>
    <property type="evidence" value="ECO:0007669"/>
    <property type="project" value="UniProtKB-KW"/>
</dbReference>
<dbReference type="GO" id="GO:0003677">
    <property type="term" value="F:DNA binding"/>
    <property type="evidence" value="ECO:0007669"/>
    <property type="project" value="UniProtKB-KW"/>
</dbReference>
<dbReference type="InterPro" id="IPR000571">
    <property type="entry name" value="Znf_CCCH"/>
</dbReference>
<dbReference type="PROSITE" id="PS50103">
    <property type="entry name" value="ZF_C3H1"/>
    <property type="match status" value="1"/>
</dbReference>
<evidence type="ECO:0000256" key="1">
    <source>
        <dbReference type="ARBA" id="ARBA00022723"/>
    </source>
</evidence>
<organism evidence="7">
    <name type="scientific">Hordeum vulgare subsp. vulgare</name>
    <name type="common">Domesticated barley</name>
    <dbReference type="NCBI Taxonomy" id="112509"/>
    <lineage>
        <taxon>Eukaryota</taxon>
        <taxon>Viridiplantae</taxon>
        <taxon>Streptophyta</taxon>
        <taxon>Embryophyta</taxon>
        <taxon>Tracheophyta</taxon>
        <taxon>Spermatophyta</taxon>
        <taxon>Magnoliopsida</taxon>
        <taxon>Liliopsida</taxon>
        <taxon>Poales</taxon>
        <taxon>Poaceae</taxon>
        <taxon>BOP clade</taxon>
        <taxon>Pooideae</taxon>
        <taxon>Triticodae</taxon>
        <taxon>Triticeae</taxon>
        <taxon>Hordeinae</taxon>
        <taxon>Hordeum</taxon>
    </lineage>
</organism>
<evidence type="ECO:0000256" key="3">
    <source>
        <dbReference type="ARBA" id="ARBA00022833"/>
    </source>
</evidence>
<proteinExistence type="evidence at transcript level"/>
<dbReference type="PANTHER" id="PTHR12506">
    <property type="entry name" value="PROTEIN PHOSPHATASE RELATED"/>
    <property type="match status" value="1"/>
</dbReference>
<evidence type="ECO:0000256" key="5">
    <source>
        <dbReference type="PROSITE-ProRule" id="PRU00723"/>
    </source>
</evidence>
<keyword evidence="4" id="KW-0238">DNA-binding</keyword>
<evidence type="ECO:0000259" key="6">
    <source>
        <dbReference type="PROSITE" id="PS50103"/>
    </source>
</evidence>
<sequence>MWQQMTMNSGVTMQSGPYHVRPGEPDCTYYLRTGLCSFGMSCTFNHPQDRNTVSRLPLPAVVFILLCFTCSQSSRLRFPHFPIYSILM</sequence>
<dbReference type="InterPro" id="IPR036855">
    <property type="entry name" value="Znf_CCCH_sf"/>
</dbReference>
<dbReference type="InterPro" id="IPR050974">
    <property type="entry name" value="Plant_ZF_CCCH"/>
</dbReference>
<feature type="zinc finger region" description="C3H1-type" evidence="5">
    <location>
        <begin position="21"/>
        <end position="49"/>
    </location>
</feature>
<dbReference type="Pfam" id="PF00642">
    <property type="entry name" value="zf-CCCH"/>
    <property type="match status" value="1"/>
</dbReference>
<keyword evidence="3 5" id="KW-0862">Zinc</keyword>
<name>F2CYI1_HORVV</name>
<dbReference type="SUPFAM" id="SSF90229">
    <property type="entry name" value="CCCH zinc finger"/>
    <property type="match status" value="1"/>
</dbReference>
<dbReference type="SMART" id="SM00356">
    <property type="entry name" value="ZnF_C3H1"/>
    <property type="match status" value="1"/>
</dbReference>
<evidence type="ECO:0000256" key="2">
    <source>
        <dbReference type="ARBA" id="ARBA00022771"/>
    </source>
</evidence>
<protein>
    <submittedName>
        <fullName evidence="7">Predicted protein</fullName>
    </submittedName>
</protein>
<keyword evidence="1 5" id="KW-0479">Metal-binding</keyword>
<evidence type="ECO:0000313" key="7">
    <source>
        <dbReference type="EMBL" id="BAJ87902.1"/>
    </source>
</evidence>
<reference evidence="7" key="1">
    <citation type="journal article" date="2011" name="Plant Physiol.">
        <title>Comprehensive sequence analysis of 24,783 barley full-length cDNAs derived from 12 clone libraries.</title>
        <authorList>
            <person name="Matsumoto T."/>
            <person name="Tanaka T."/>
            <person name="Sakai H."/>
            <person name="Amano N."/>
            <person name="Kanamori H."/>
            <person name="Kurita K."/>
            <person name="Kikuta A."/>
            <person name="Kamiya K."/>
            <person name="Yamamoto M."/>
            <person name="Ikawa H."/>
            <person name="Fujii N."/>
            <person name="Hori K."/>
            <person name="Itoh T."/>
            <person name="Sato K."/>
        </authorList>
    </citation>
    <scope>NUCLEOTIDE SEQUENCE</scope>
    <source>
        <tissue evidence="7">Shoot</tissue>
    </source>
</reference>